<dbReference type="SMART" id="SM00114">
    <property type="entry name" value="CARD"/>
    <property type="match status" value="1"/>
</dbReference>
<sequence>MAAKLIKVRKNFVESASNELIKQLLDDLLDEGVLNDGEKDSILEENKGRADKARCLVDAVKRKGDDASGKMIAHLKSRDPAVCSKLGL</sequence>
<dbReference type="SUPFAM" id="SSF47986">
    <property type="entry name" value="DEATH domain"/>
    <property type="match status" value="1"/>
</dbReference>
<organism evidence="2 3">
    <name type="scientific">Lates calcarifer</name>
    <name type="common">Barramundi</name>
    <name type="synonym">Holocentrus calcarifer</name>
    <dbReference type="NCBI Taxonomy" id="8187"/>
    <lineage>
        <taxon>Eukaryota</taxon>
        <taxon>Metazoa</taxon>
        <taxon>Chordata</taxon>
        <taxon>Craniata</taxon>
        <taxon>Vertebrata</taxon>
        <taxon>Euteleostomi</taxon>
        <taxon>Actinopterygii</taxon>
        <taxon>Neopterygii</taxon>
        <taxon>Teleostei</taxon>
        <taxon>Neoteleostei</taxon>
        <taxon>Acanthomorphata</taxon>
        <taxon>Carangaria</taxon>
        <taxon>Carangaria incertae sedis</taxon>
        <taxon>Centropomidae</taxon>
        <taxon>Lates</taxon>
    </lineage>
</organism>
<dbReference type="AlphaFoldDB" id="A0A4W6CTD9"/>
<dbReference type="GO" id="GO:0006508">
    <property type="term" value="P:proteolysis"/>
    <property type="evidence" value="ECO:0007669"/>
    <property type="project" value="InterPro"/>
</dbReference>
<dbReference type="PANTHER" id="PTHR47901">
    <property type="entry name" value="CASPASE RECRUITMENT DOMAIN-CONTAINING PROTEIN 18"/>
    <property type="match status" value="1"/>
</dbReference>
<dbReference type="STRING" id="8187.ENSLCAP00010015622"/>
<name>A0A4W6CTD9_LATCA</name>
<dbReference type="InterPro" id="IPR011029">
    <property type="entry name" value="DEATH-like_dom_sf"/>
</dbReference>
<evidence type="ECO:0000313" key="2">
    <source>
        <dbReference type="Ensembl" id="ENSLCAP00010015622.1"/>
    </source>
</evidence>
<dbReference type="GO" id="GO:0004197">
    <property type="term" value="F:cysteine-type endopeptidase activity"/>
    <property type="evidence" value="ECO:0007669"/>
    <property type="project" value="InterPro"/>
</dbReference>
<evidence type="ECO:0000313" key="3">
    <source>
        <dbReference type="Proteomes" id="UP000314980"/>
    </source>
</evidence>
<feature type="domain" description="CARD" evidence="1">
    <location>
        <begin position="1"/>
        <end position="88"/>
    </location>
</feature>
<dbReference type="Pfam" id="PF00619">
    <property type="entry name" value="CARD"/>
    <property type="match status" value="1"/>
</dbReference>
<dbReference type="GeneTree" id="ENSGT00990000203749"/>
<dbReference type="GO" id="GO:0072559">
    <property type="term" value="C:NLRP3 inflammasome complex"/>
    <property type="evidence" value="ECO:0007669"/>
    <property type="project" value="TreeGrafter"/>
</dbReference>
<dbReference type="Ensembl" id="ENSLCAT00010015954.1">
    <property type="protein sequence ID" value="ENSLCAP00010015622.1"/>
    <property type="gene ID" value="ENSLCAG00010007413.1"/>
</dbReference>
<dbReference type="Gene3D" id="1.10.533.10">
    <property type="entry name" value="Death Domain, Fas"/>
    <property type="match status" value="1"/>
</dbReference>
<keyword evidence="3" id="KW-1185">Reference proteome</keyword>
<protein>
    <recommendedName>
        <fullName evidence="1">CARD domain-containing protein</fullName>
    </recommendedName>
</protein>
<dbReference type="GO" id="GO:0072557">
    <property type="term" value="C:IPAF inflammasome complex"/>
    <property type="evidence" value="ECO:0007669"/>
    <property type="project" value="TreeGrafter"/>
</dbReference>
<reference evidence="3" key="1">
    <citation type="submission" date="2015-09" db="EMBL/GenBank/DDBJ databases">
        <authorList>
            <person name="Sai Rama Sridatta P."/>
        </authorList>
    </citation>
    <scope>NUCLEOTIDE SEQUENCE [LARGE SCALE GENOMIC DNA]</scope>
</reference>
<dbReference type="InterPro" id="IPR002398">
    <property type="entry name" value="Pept_C14"/>
</dbReference>
<evidence type="ECO:0000259" key="1">
    <source>
        <dbReference type="PROSITE" id="PS50209"/>
    </source>
</evidence>
<accession>A0A4W6CTD9</accession>
<dbReference type="PROSITE" id="PS50209">
    <property type="entry name" value="CARD"/>
    <property type="match status" value="1"/>
</dbReference>
<dbReference type="GO" id="GO:0097169">
    <property type="term" value="C:AIM2 inflammasome complex"/>
    <property type="evidence" value="ECO:0007669"/>
    <property type="project" value="TreeGrafter"/>
</dbReference>
<proteinExistence type="predicted"/>
<dbReference type="Proteomes" id="UP000314980">
    <property type="component" value="Unassembled WGS sequence"/>
</dbReference>
<reference evidence="2" key="2">
    <citation type="submission" date="2025-08" db="UniProtKB">
        <authorList>
            <consortium name="Ensembl"/>
        </authorList>
    </citation>
    <scope>IDENTIFICATION</scope>
</reference>
<dbReference type="InParanoid" id="A0A4W6CTD9"/>
<dbReference type="InterPro" id="IPR001315">
    <property type="entry name" value="CARD"/>
</dbReference>
<reference evidence="2" key="3">
    <citation type="submission" date="2025-09" db="UniProtKB">
        <authorList>
            <consortium name="Ensembl"/>
        </authorList>
    </citation>
    <scope>IDENTIFICATION</scope>
</reference>
<dbReference type="GO" id="GO:0042981">
    <property type="term" value="P:regulation of apoptotic process"/>
    <property type="evidence" value="ECO:0007669"/>
    <property type="project" value="InterPro"/>
</dbReference>
<dbReference type="GO" id="GO:0050727">
    <property type="term" value="P:regulation of inflammatory response"/>
    <property type="evidence" value="ECO:0007669"/>
    <property type="project" value="TreeGrafter"/>
</dbReference>
<dbReference type="PANTHER" id="PTHR47901:SF3">
    <property type="entry name" value="CASPASE-1"/>
    <property type="match status" value="1"/>
</dbReference>